<dbReference type="Pfam" id="PF00036">
    <property type="entry name" value="EF-hand_1"/>
    <property type="match status" value="1"/>
</dbReference>
<dbReference type="PANTHER" id="PTHR23048">
    <property type="entry name" value="MYOSIN LIGHT CHAIN 1, 3"/>
    <property type="match status" value="1"/>
</dbReference>
<keyword evidence="7" id="KW-1185">Reference proteome</keyword>
<reference evidence="6" key="1">
    <citation type="submission" date="2025-08" db="UniProtKB">
        <authorList>
            <consortium name="Ensembl"/>
        </authorList>
    </citation>
    <scope>IDENTIFICATION</scope>
</reference>
<dbReference type="AlphaFoldDB" id="A0A8C0IPL8"/>
<dbReference type="Pfam" id="PF13499">
    <property type="entry name" value="EF-hand_7"/>
    <property type="match status" value="1"/>
</dbReference>
<evidence type="ECO:0000256" key="4">
    <source>
        <dbReference type="ARBA" id="ARBA00022837"/>
    </source>
</evidence>
<proteinExistence type="inferred from homology"/>
<dbReference type="Proteomes" id="UP000694404">
    <property type="component" value="Unplaced"/>
</dbReference>
<evidence type="ECO:0000256" key="3">
    <source>
        <dbReference type="ARBA" id="ARBA00022737"/>
    </source>
</evidence>
<dbReference type="CDD" id="cd00051">
    <property type="entry name" value="EFh"/>
    <property type="match status" value="2"/>
</dbReference>
<name>A0A8C0IPL8_CHEAB</name>
<feature type="domain" description="EF-hand" evidence="5">
    <location>
        <begin position="43"/>
        <end position="78"/>
    </location>
</feature>
<evidence type="ECO:0000259" key="5">
    <source>
        <dbReference type="PROSITE" id="PS50222"/>
    </source>
</evidence>
<dbReference type="PANTHER" id="PTHR23048:SF0">
    <property type="entry name" value="CALMODULIN LIKE 3"/>
    <property type="match status" value="1"/>
</dbReference>
<dbReference type="InterPro" id="IPR011992">
    <property type="entry name" value="EF-hand-dom_pair"/>
</dbReference>
<dbReference type="FunFam" id="1.10.238.10:FF:000527">
    <property type="entry name" value="Calmodulin-3"/>
    <property type="match status" value="1"/>
</dbReference>
<dbReference type="GO" id="GO:0016460">
    <property type="term" value="C:myosin II complex"/>
    <property type="evidence" value="ECO:0007669"/>
    <property type="project" value="TreeGrafter"/>
</dbReference>
<dbReference type="Ensembl" id="ENSCABT00000012564.1">
    <property type="protein sequence ID" value="ENSCABP00000011477.1"/>
    <property type="gene ID" value="ENSCABG00000008550.1"/>
</dbReference>
<evidence type="ECO:0000313" key="7">
    <source>
        <dbReference type="Proteomes" id="UP000694404"/>
    </source>
</evidence>
<keyword evidence="2" id="KW-0479">Metal-binding</keyword>
<dbReference type="InterPro" id="IPR002048">
    <property type="entry name" value="EF_hand_dom"/>
</dbReference>
<evidence type="ECO:0000313" key="6">
    <source>
        <dbReference type="Ensembl" id="ENSCABP00000011477.1"/>
    </source>
</evidence>
<evidence type="ECO:0000256" key="2">
    <source>
        <dbReference type="ARBA" id="ARBA00022723"/>
    </source>
</evidence>
<organism evidence="6 7">
    <name type="scientific">Chelonoidis abingdonii</name>
    <name type="common">Abingdon island giant tortoise</name>
    <name type="synonym">Testudo abingdonii</name>
    <dbReference type="NCBI Taxonomy" id="106734"/>
    <lineage>
        <taxon>Eukaryota</taxon>
        <taxon>Metazoa</taxon>
        <taxon>Chordata</taxon>
        <taxon>Craniata</taxon>
        <taxon>Vertebrata</taxon>
        <taxon>Euteleostomi</taxon>
        <taxon>Archelosauria</taxon>
        <taxon>Testudinata</taxon>
        <taxon>Testudines</taxon>
        <taxon>Cryptodira</taxon>
        <taxon>Durocryptodira</taxon>
        <taxon>Testudinoidea</taxon>
        <taxon>Testudinidae</taxon>
        <taxon>Chelonoidis</taxon>
    </lineage>
</organism>
<dbReference type="GO" id="GO:0005509">
    <property type="term" value="F:calcium ion binding"/>
    <property type="evidence" value="ECO:0007669"/>
    <property type="project" value="InterPro"/>
</dbReference>
<dbReference type="Gene3D" id="1.10.238.10">
    <property type="entry name" value="EF-hand"/>
    <property type="match status" value="2"/>
</dbReference>
<accession>A0A8C0IPL8</accession>
<keyword evidence="3" id="KW-0677">Repeat</keyword>
<dbReference type="PROSITE" id="PS00018">
    <property type="entry name" value="EF_HAND_1"/>
    <property type="match status" value="1"/>
</dbReference>
<dbReference type="InterPro" id="IPR018247">
    <property type="entry name" value="EF_Hand_1_Ca_BS"/>
</dbReference>
<sequence length="172" mass="19575">MSYRLYPKGDRVVVIHQFKVSFRLQFGISGLVTELKQPKRERWKISLSVEVFSLFDTNGNGVITAKELVAVMWSFGQNPAEAELQDMILEVEFLTMKARQMKDSAHEEDTREAFGVLDKDVSDYITTAKLHHVMTNFGETVADEVDEIIREADIDDDGQVNGEQLVQMMTAK</sequence>
<reference evidence="6" key="2">
    <citation type="submission" date="2025-09" db="UniProtKB">
        <authorList>
            <consortium name="Ensembl"/>
        </authorList>
    </citation>
    <scope>IDENTIFICATION</scope>
</reference>
<dbReference type="GeneTree" id="ENSGT00940000162930"/>
<comment type="similarity">
    <text evidence="1">Belongs to the calmodulin family.</text>
</comment>
<feature type="domain" description="EF-hand" evidence="5">
    <location>
        <begin position="140"/>
        <end position="172"/>
    </location>
</feature>
<dbReference type="PROSITE" id="PS50222">
    <property type="entry name" value="EF_HAND_2"/>
    <property type="match status" value="2"/>
</dbReference>
<dbReference type="InterPro" id="IPR050230">
    <property type="entry name" value="CALM/Myosin/TropC-like"/>
</dbReference>
<keyword evidence="4" id="KW-0106">Calcium</keyword>
<evidence type="ECO:0000256" key="1">
    <source>
        <dbReference type="ARBA" id="ARBA00009763"/>
    </source>
</evidence>
<dbReference type="SMART" id="SM00054">
    <property type="entry name" value="EFh"/>
    <property type="match status" value="3"/>
</dbReference>
<dbReference type="SUPFAM" id="SSF47473">
    <property type="entry name" value="EF-hand"/>
    <property type="match status" value="1"/>
</dbReference>
<protein>
    <recommendedName>
        <fullName evidence="5">EF-hand domain-containing protein</fullName>
    </recommendedName>
</protein>